<name>A0ABS8SP22_DATST</name>
<evidence type="ECO:0008006" key="3">
    <source>
        <dbReference type="Google" id="ProtNLM"/>
    </source>
</evidence>
<evidence type="ECO:0000313" key="1">
    <source>
        <dbReference type="EMBL" id="MCD7460239.1"/>
    </source>
</evidence>
<proteinExistence type="predicted"/>
<dbReference type="Proteomes" id="UP000823775">
    <property type="component" value="Unassembled WGS sequence"/>
</dbReference>
<reference evidence="1 2" key="1">
    <citation type="journal article" date="2021" name="BMC Genomics">
        <title>Datura genome reveals duplications of psychoactive alkaloid biosynthetic genes and high mutation rate following tissue culture.</title>
        <authorList>
            <person name="Rajewski A."/>
            <person name="Carter-House D."/>
            <person name="Stajich J."/>
            <person name="Litt A."/>
        </authorList>
    </citation>
    <scope>NUCLEOTIDE SEQUENCE [LARGE SCALE GENOMIC DNA]</scope>
    <source>
        <strain evidence="1">AR-01</strain>
    </source>
</reference>
<keyword evidence="2" id="KW-1185">Reference proteome</keyword>
<dbReference type="EMBL" id="JACEIK010000643">
    <property type="protein sequence ID" value="MCD7460239.1"/>
    <property type="molecule type" value="Genomic_DNA"/>
</dbReference>
<comment type="caution">
    <text evidence="1">The sequence shown here is derived from an EMBL/GenBank/DDBJ whole genome shotgun (WGS) entry which is preliminary data.</text>
</comment>
<accession>A0ABS8SP22</accession>
<evidence type="ECO:0000313" key="2">
    <source>
        <dbReference type="Proteomes" id="UP000823775"/>
    </source>
</evidence>
<sequence length="106" mass="12835">MLRKMIQLLKPLTYMFIISKVLIIPRVAAKHFLRMETPKKRLAYLQCLVIRLSRPKYPLQVYHRRFEKNQRHNKCAKNFSSFKKGITSLSRQKHIIDGFRRSRHKL</sequence>
<protein>
    <recommendedName>
        <fullName evidence="3">Secreted protein</fullName>
    </recommendedName>
</protein>
<organism evidence="1 2">
    <name type="scientific">Datura stramonium</name>
    <name type="common">Jimsonweed</name>
    <name type="synonym">Common thornapple</name>
    <dbReference type="NCBI Taxonomy" id="4076"/>
    <lineage>
        <taxon>Eukaryota</taxon>
        <taxon>Viridiplantae</taxon>
        <taxon>Streptophyta</taxon>
        <taxon>Embryophyta</taxon>
        <taxon>Tracheophyta</taxon>
        <taxon>Spermatophyta</taxon>
        <taxon>Magnoliopsida</taxon>
        <taxon>eudicotyledons</taxon>
        <taxon>Gunneridae</taxon>
        <taxon>Pentapetalae</taxon>
        <taxon>asterids</taxon>
        <taxon>lamiids</taxon>
        <taxon>Solanales</taxon>
        <taxon>Solanaceae</taxon>
        <taxon>Solanoideae</taxon>
        <taxon>Datureae</taxon>
        <taxon>Datura</taxon>
    </lineage>
</organism>
<gene>
    <name evidence="1" type="ORF">HAX54_043139</name>
</gene>